<dbReference type="Pfam" id="PF00581">
    <property type="entry name" value="Rhodanese"/>
    <property type="match status" value="1"/>
</dbReference>
<comment type="cofactor">
    <cofactor evidence="1">
        <name>FAD</name>
        <dbReference type="ChEBI" id="CHEBI:57692"/>
    </cofactor>
</comment>
<evidence type="ECO:0000313" key="8">
    <source>
        <dbReference type="EMBL" id="RGU58842.1"/>
    </source>
</evidence>
<dbReference type="AlphaFoldDB" id="A0A412TYJ6"/>
<dbReference type="InterPro" id="IPR023753">
    <property type="entry name" value="FAD/NAD-binding_dom"/>
</dbReference>
<dbReference type="Gene3D" id="3.50.50.60">
    <property type="entry name" value="FAD/NAD(P)-binding domain"/>
    <property type="match status" value="2"/>
</dbReference>
<dbReference type="InterPro" id="IPR050260">
    <property type="entry name" value="FAD-bd_OxRdtase"/>
</dbReference>
<dbReference type="PANTHER" id="PTHR43429">
    <property type="entry name" value="PYRIDINE NUCLEOTIDE-DISULFIDE OXIDOREDUCTASE DOMAIN-CONTAINING"/>
    <property type="match status" value="1"/>
</dbReference>
<name>A0A412TYJ6_9BACT</name>
<evidence type="ECO:0000256" key="2">
    <source>
        <dbReference type="ARBA" id="ARBA00009130"/>
    </source>
</evidence>
<comment type="similarity">
    <text evidence="2">Belongs to the class-III pyridine nucleotide-disulfide oxidoreductase family.</text>
</comment>
<evidence type="ECO:0000256" key="3">
    <source>
        <dbReference type="ARBA" id="ARBA00022630"/>
    </source>
</evidence>
<evidence type="ECO:0000259" key="7">
    <source>
        <dbReference type="PROSITE" id="PS50206"/>
    </source>
</evidence>
<dbReference type="InterPro" id="IPR036873">
    <property type="entry name" value="Rhodanese-like_dom_sf"/>
</dbReference>
<dbReference type="Gene3D" id="3.40.1260.10">
    <property type="entry name" value="DsrEFH-like"/>
    <property type="match status" value="1"/>
</dbReference>
<dbReference type="InterPro" id="IPR032836">
    <property type="entry name" value="DsrE2-like"/>
</dbReference>
<protein>
    <submittedName>
        <fullName evidence="8">Pyridine nucleotide-disulfide oxidoreductase</fullName>
    </submittedName>
</protein>
<dbReference type="SUPFAM" id="SSF64307">
    <property type="entry name" value="SirA-like"/>
    <property type="match status" value="1"/>
</dbReference>
<keyword evidence="6" id="KW-0676">Redox-active center</keyword>
<dbReference type="PANTHER" id="PTHR43429:SF1">
    <property type="entry name" value="NAD(P)H SULFUR OXIDOREDUCTASE (COA-DEPENDENT)"/>
    <property type="match status" value="1"/>
</dbReference>
<dbReference type="Gene3D" id="3.30.110.40">
    <property type="entry name" value="TusA-like domain"/>
    <property type="match status" value="1"/>
</dbReference>
<gene>
    <name evidence="8" type="ORF">DWW57_00105</name>
</gene>
<dbReference type="SUPFAM" id="SSF51905">
    <property type="entry name" value="FAD/NAD(P)-binding domain"/>
    <property type="match status" value="1"/>
</dbReference>
<dbReference type="Pfam" id="PF02852">
    <property type="entry name" value="Pyr_redox_dim"/>
    <property type="match status" value="1"/>
</dbReference>
<proteinExistence type="inferred from homology"/>
<dbReference type="PRINTS" id="PR00411">
    <property type="entry name" value="PNDRDTASEI"/>
</dbReference>
<keyword evidence="4" id="KW-0274">FAD</keyword>
<accession>A0A412TYJ6</accession>
<reference evidence="8 9" key="1">
    <citation type="submission" date="2018-08" db="EMBL/GenBank/DDBJ databases">
        <title>A genome reference for cultivated species of the human gut microbiota.</title>
        <authorList>
            <person name="Zou Y."/>
            <person name="Xue W."/>
            <person name="Luo G."/>
        </authorList>
    </citation>
    <scope>NUCLEOTIDE SEQUENCE [LARGE SCALE GENOMIC DNA]</scope>
    <source>
        <strain evidence="8 9">AF16-14</strain>
    </source>
</reference>
<dbReference type="GO" id="GO:0016491">
    <property type="term" value="F:oxidoreductase activity"/>
    <property type="evidence" value="ECO:0007669"/>
    <property type="project" value="UniProtKB-KW"/>
</dbReference>
<sequence>MKYMIIGGVAGGASTAARLRRLDEQAEIILFEKGEYISYANCGLPYYIGGVIEERERLFVQTPESFKARFNIEVRIKSEVKAIEPENKQVVIKDWATGKTYRESFDKLVLSPGAEPVLPPWEGIRTEGIFTLRNVADTDRIKAWAGRQEVKKAVVVGAGFIGLEMAENLHELGIQVTVVEMADQVMTPVDFEIAAVVHQQFKDRKVGLLLQEAVAAFCKTENGLQVELKSGKALQADLVILSIGVRPDNRLAKEAGLKIGETGGIWVNEYLQTSHPDIYAVGDAIEFPHPVSGRPSLSFLAGPANKQGRICAENIVDGNIRPYKGAIGTAIAKVFDLTVGATGLSARVLERLGITWQEAIVHAGSHAGYYPGSIPMTLKINFSPEDGKLLGAQVVGMDGADKRLEMLAAVIRTGGSVQDLMELDQAYAPPFSSAKDPVNMLGFVADNRMRGKVKMIGWKELEAWDKNTLTLVNVCSEEECELNTIEGAVNIPLNELRERLGELPKGRPVVVFCAVGLRGYIAARILMQRGYEVYNLSGGLKTYKAVTVRQSNEILPETLQKEQSRSGGGGRHLTVDACGLQCPGPVMKLKSEMEGLKIGERLEITATDPGFVRDVGSWAKMTGNRLVQVVQEKGIITATLEKGEGGQGGGKDGVSADGKTIVVFSDDLDRALASFVIADGAASAGRKVTLFFTFWGLNVIKRKATVPVKKDMAGKLFGMMLPSGSRKLALSKLNLGGIGSRMMRGMMKNKKIDSLETLMEQAKANGVEFIACRMSMEVMGIKAEELLDGVKIGGVATYLERAEQANINLFI</sequence>
<dbReference type="SUPFAM" id="SSF52821">
    <property type="entry name" value="Rhodanese/Cell cycle control phosphatase"/>
    <property type="match status" value="1"/>
</dbReference>
<dbReference type="InterPro" id="IPR036868">
    <property type="entry name" value="TusA-like_sf"/>
</dbReference>
<dbReference type="Pfam" id="PF13686">
    <property type="entry name" value="DrsE_2"/>
    <property type="match status" value="1"/>
</dbReference>
<evidence type="ECO:0000256" key="5">
    <source>
        <dbReference type="ARBA" id="ARBA00023002"/>
    </source>
</evidence>
<dbReference type="SUPFAM" id="SSF75169">
    <property type="entry name" value="DsrEFH-like"/>
    <property type="match status" value="1"/>
</dbReference>
<evidence type="ECO:0000256" key="4">
    <source>
        <dbReference type="ARBA" id="ARBA00022827"/>
    </source>
</evidence>
<dbReference type="InterPro" id="IPR001455">
    <property type="entry name" value="TusA-like"/>
</dbReference>
<dbReference type="SUPFAM" id="SSF55424">
    <property type="entry name" value="FAD/NAD-linked reductases, dimerisation (C-terminal) domain"/>
    <property type="match status" value="1"/>
</dbReference>
<dbReference type="InterPro" id="IPR001763">
    <property type="entry name" value="Rhodanese-like_dom"/>
</dbReference>
<dbReference type="Pfam" id="PF01206">
    <property type="entry name" value="TusA"/>
    <property type="match status" value="1"/>
</dbReference>
<evidence type="ECO:0000313" key="9">
    <source>
        <dbReference type="Proteomes" id="UP000284243"/>
    </source>
</evidence>
<dbReference type="Pfam" id="PF07992">
    <property type="entry name" value="Pyr_redox_2"/>
    <property type="match status" value="1"/>
</dbReference>
<dbReference type="PROSITE" id="PS50206">
    <property type="entry name" value="RHODANESE_3"/>
    <property type="match status" value="1"/>
</dbReference>
<evidence type="ECO:0000256" key="1">
    <source>
        <dbReference type="ARBA" id="ARBA00001974"/>
    </source>
</evidence>
<feature type="domain" description="Rhodanese" evidence="7">
    <location>
        <begin position="485"/>
        <end position="548"/>
    </location>
</feature>
<dbReference type="Proteomes" id="UP000284243">
    <property type="component" value="Unassembled WGS sequence"/>
</dbReference>
<evidence type="ECO:0000256" key="6">
    <source>
        <dbReference type="ARBA" id="ARBA00023284"/>
    </source>
</evidence>
<keyword evidence="5" id="KW-0560">Oxidoreductase</keyword>
<dbReference type="EMBL" id="QRYC01000001">
    <property type="protein sequence ID" value="RGU58842.1"/>
    <property type="molecule type" value="Genomic_DNA"/>
</dbReference>
<organism evidence="8 9">
    <name type="scientific">Odoribacter splanchnicus</name>
    <dbReference type="NCBI Taxonomy" id="28118"/>
    <lineage>
        <taxon>Bacteria</taxon>
        <taxon>Pseudomonadati</taxon>
        <taxon>Bacteroidota</taxon>
        <taxon>Bacteroidia</taxon>
        <taxon>Bacteroidales</taxon>
        <taxon>Odoribacteraceae</taxon>
        <taxon>Odoribacter</taxon>
    </lineage>
</organism>
<dbReference type="Gene3D" id="3.40.250.10">
    <property type="entry name" value="Rhodanese-like domain"/>
    <property type="match status" value="1"/>
</dbReference>
<dbReference type="InterPro" id="IPR027396">
    <property type="entry name" value="DsrEFH-like"/>
</dbReference>
<dbReference type="PRINTS" id="PR00368">
    <property type="entry name" value="FADPNR"/>
</dbReference>
<dbReference type="RefSeq" id="WP_118159820.1">
    <property type="nucleotide sequence ID" value="NZ_QRYC01000001.1"/>
</dbReference>
<dbReference type="InterPro" id="IPR016156">
    <property type="entry name" value="FAD/NAD-linked_Rdtase_dimer_sf"/>
</dbReference>
<dbReference type="SMART" id="SM00450">
    <property type="entry name" value="RHOD"/>
    <property type="match status" value="1"/>
</dbReference>
<dbReference type="InterPro" id="IPR004099">
    <property type="entry name" value="Pyr_nucl-diS_OxRdtase_dimer"/>
</dbReference>
<dbReference type="PROSITE" id="PS01148">
    <property type="entry name" value="UPF0033"/>
    <property type="match status" value="1"/>
</dbReference>
<keyword evidence="3" id="KW-0285">Flavoprotein</keyword>
<comment type="caution">
    <text evidence="8">The sequence shown here is derived from an EMBL/GenBank/DDBJ whole genome shotgun (WGS) entry which is preliminary data.</text>
</comment>
<dbReference type="InterPro" id="IPR036188">
    <property type="entry name" value="FAD/NAD-bd_sf"/>
</dbReference>